<proteinExistence type="inferred from homology"/>
<protein>
    <submittedName>
        <fullName evidence="9">Sentrin-specific protease 1</fullName>
    </submittedName>
</protein>
<evidence type="ECO:0000256" key="1">
    <source>
        <dbReference type="ARBA" id="ARBA00005234"/>
    </source>
</evidence>
<dbReference type="Pfam" id="PF02902">
    <property type="entry name" value="Peptidase_C48"/>
    <property type="match status" value="1"/>
</dbReference>
<feature type="region of interest" description="Disordered" evidence="5">
    <location>
        <begin position="159"/>
        <end position="180"/>
    </location>
</feature>
<dbReference type="RefSeq" id="XP_016974245.1">
    <property type="nucleotide sequence ID" value="XM_017118756.1"/>
</dbReference>
<evidence type="ECO:0000256" key="5">
    <source>
        <dbReference type="SAM" id="MobiDB-lite"/>
    </source>
</evidence>
<dbReference type="PROSITE" id="PS50600">
    <property type="entry name" value="ULP_PROTEASE"/>
    <property type="match status" value="1"/>
</dbReference>
<dbReference type="GeneID" id="108041004"/>
<dbReference type="PANTHER" id="PTHR12606:SF141">
    <property type="entry name" value="GH15225P-RELATED"/>
    <property type="match status" value="1"/>
</dbReference>
<reference evidence="7" key="3">
    <citation type="submission" date="2025-05" db="UniProtKB">
        <authorList>
            <consortium name="EnsemblMetazoa"/>
        </authorList>
    </citation>
    <scope>IDENTIFICATION</scope>
</reference>
<keyword evidence="2 9" id="KW-0645">Protease</keyword>
<gene>
    <name evidence="9" type="primary">LOC108041004</name>
    <name evidence="7" type="synonym">108041004</name>
</gene>
<dbReference type="EnsemblMetazoa" id="XM_017118756.2">
    <property type="protein sequence ID" value="XP_016974245.1"/>
    <property type="gene ID" value="LOC108041004"/>
</dbReference>
<evidence type="ECO:0000313" key="7">
    <source>
        <dbReference type="EnsemblMetazoa" id="XP_016974245.1"/>
    </source>
</evidence>
<dbReference type="InterPro" id="IPR038765">
    <property type="entry name" value="Papain-like_cys_pep_sf"/>
</dbReference>
<organism evidence="9">
    <name type="scientific">Drosophila rhopaloa</name>
    <name type="common">Fruit fly</name>
    <dbReference type="NCBI Taxonomy" id="1041015"/>
    <lineage>
        <taxon>Eukaryota</taxon>
        <taxon>Metazoa</taxon>
        <taxon>Ecdysozoa</taxon>
        <taxon>Arthropoda</taxon>
        <taxon>Hexapoda</taxon>
        <taxon>Insecta</taxon>
        <taxon>Pterygota</taxon>
        <taxon>Neoptera</taxon>
        <taxon>Endopterygota</taxon>
        <taxon>Diptera</taxon>
        <taxon>Brachycera</taxon>
        <taxon>Muscomorpha</taxon>
        <taxon>Ephydroidea</taxon>
        <taxon>Drosophilidae</taxon>
        <taxon>Drosophila</taxon>
        <taxon>Sophophora</taxon>
    </lineage>
</organism>
<evidence type="ECO:0000259" key="6">
    <source>
        <dbReference type="PROSITE" id="PS50600"/>
    </source>
</evidence>
<keyword evidence="3" id="KW-0378">Hydrolase</keyword>
<dbReference type="GO" id="GO:0016929">
    <property type="term" value="F:deSUMOylase activity"/>
    <property type="evidence" value="ECO:0007669"/>
    <property type="project" value="TreeGrafter"/>
</dbReference>
<name>A0A6P4E8A2_DRORH</name>
<keyword evidence="8" id="KW-1185">Reference proteome</keyword>
<evidence type="ECO:0000256" key="3">
    <source>
        <dbReference type="ARBA" id="ARBA00022801"/>
    </source>
</evidence>
<comment type="similarity">
    <text evidence="1">Belongs to the peptidase C48 family.</text>
</comment>
<dbReference type="AlphaFoldDB" id="A0A6P4E8A2"/>
<reference evidence="9" key="2">
    <citation type="submission" date="2025-04" db="UniProtKB">
        <authorList>
            <consortium name="RefSeq"/>
        </authorList>
    </citation>
    <scope>IDENTIFICATION</scope>
</reference>
<dbReference type="Gene3D" id="3.40.395.10">
    <property type="entry name" value="Adenoviral Proteinase, Chain A"/>
    <property type="match status" value="1"/>
</dbReference>
<keyword evidence="4" id="KW-0788">Thiol protease</keyword>
<dbReference type="GO" id="GO:0060255">
    <property type="term" value="P:regulation of macromolecule metabolic process"/>
    <property type="evidence" value="ECO:0007669"/>
    <property type="project" value="UniProtKB-ARBA"/>
</dbReference>
<evidence type="ECO:0000313" key="9">
    <source>
        <dbReference type="RefSeq" id="XP_016974245.1"/>
    </source>
</evidence>
<dbReference type="InterPro" id="IPR003653">
    <property type="entry name" value="Peptidase_C48_C"/>
</dbReference>
<evidence type="ECO:0000256" key="4">
    <source>
        <dbReference type="ARBA" id="ARBA00022807"/>
    </source>
</evidence>
<dbReference type="FunFam" id="3.40.395.10:FF:000001">
    <property type="entry name" value="Sentrin-specific protease 1"/>
    <property type="match status" value="1"/>
</dbReference>
<dbReference type="GO" id="GO:0080090">
    <property type="term" value="P:regulation of primary metabolic process"/>
    <property type="evidence" value="ECO:0007669"/>
    <property type="project" value="UniProtKB-ARBA"/>
</dbReference>
<feature type="domain" description="Ubiquitin-like protease family profile" evidence="6">
    <location>
        <begin position="303"/>
        <end position="468"/>
    </location>
</feature>
<dbReference type="SUPFAM" id="SSF54001">
    <property type="entry name" value="Cysteine proteinases"/>
    <property type="match status" value="1"/>
</dbReference>
<dbReference type="GO" id="GO:0006508">
    <property type="term" value="P:proteolysis"/>
    <property type="evidence" value="ECO:0007669"/>
    <property type="project" value="UniProtKB-KW"/>
</dbReference>
<sequence>MDNSFSSLFSNGADRDYKTMTEQVGKNRQISRKSVAFLSHRTSSGSQTQVANSLLVLERQQLERERYIDLIRNQCYTSPVVKTNPVLQQGKTPQIFSSTNLSSIDDSMDLKSTENLTLANVNPVTPSESSAQVEVMIQAIHQHVIFIRKLTSNNLVVKPNQSAQTPKGGQNNGEVKQQVNTSPVHKMALQRRRFTSSMFLKDDYVENFRQRSAQKDVDSKKLRERAIQKAEKVKKRRLVFERGLYEKFCIDQDIPKPTTTYTANNTVEKEENGLIPMTNEDFKYLTNLAEGDPQQVLVNKFNINITRSEIQILVNGRWLNDVVINFYMNLLTERSEKSRLFLPSVYAMNTFFVPRLLQSGHAGVKRWTRKVDIFSKDIIPVPVHYNNVHWGMAIIHMRNKTILYYDSLGKGNQKVLDALEEYLWNESLDKRNQSFDTRDFRISNVKGLPRQGNNSDCGVFSCMFAEYLTRYAPLTFTQDNVDYFRKKMALEIVDGKLWL</sequence>
<evidence type="ECO:0000256" key="2">
    <source>
        <dbReference type="ARBA" id="ARBA00022670"/>
    </source>
</evidence>
<dbReference type="OrthoDB" id="1939479at2759"/>
<dbReference type="GO" id="GO:0016926">
    <property type="term" value="P:protein desumoylation"/>
    <property type="evidence" value="ECO:0007669"/>
    <property type="project" value="TreeGrafter"/>
</dbReference>
<dbReference type="PANTHER" id="PTHR12606">
    <property type="entry name" value="SENTRIN/SUMO-SPECIFIC PROTEASE"/>
    <property type="match status" value="1"/>
</dbReference>
<accession>A0A6P4E8A2</accession>
<reference evidence="8" key="1">
    <citation type="journal article" date="2021" name="Elife">
        <title>Highly contiguous assemblies of 101 drosophilid genomes.</title>
        <authorList>
            <person name="Kim B.Y."/>
            <person name="Wang J.R."/>
            <person name="Miller D.E."/>
            <person name="Barmina O."/>
            <person name="Delaney E."/>
            <person name="Thompson A."/>
            <person name="Comeault A.A."/>
            <person name="Peede D."/>
            <person name="D'Agostino E.R."/>
            <person name="Pelaez J."/>
            <person name="Aguilar J.M."/>
            <person name="Haji D."/>
            <person name="Matsunaga T."/>
            <person name="Armstrong E.E."/>
            <person name="Zych M."/>
            <person name="Ogawa Y."/>
            <person name="Stamenkovic-Radak M."/>
            <person name="Jelic M."/>
            <person name="Veselinovic M.S."/>
            <person name="Tanaskovic M."/>
            <person name="Eric P."/>
            <person name="Gao J.J."/>
            <person name="Katoh T.K."/>
            <person name="Toda M.J."/>
            <person name="Watabe H."/>
            <person name="Watada M."/>
            <person name="Davis J.S."/>
            <person name="Moyle L.C."/>
            <person name="Manoli G."/>
            <person name="Bertolini E."/>
            <person name="Kostal V."/>
            <person name="Hawley R.S."/>
            <person name="Takahashi A."/>
            <person name="Jones C.D."/>
            <person name="Price D.K."/>
            <person name="Whiteman N."/>
            <person name="Kopp A."/>
            <person name="Matute D.R."/>
            <person name="Petrov D.A."/>
        </authorList>
    </citation>
    <scope>NUCLEOTIDE SEQUENCE [LARGE SCALE GENOMIC DNA]</scope>
</reference>
<dbReference type="GO" id="GO:0005634">
    <property type="term" value="C:nucleus"/>
    <property type="evidence" value="ECO:0007669"/>
    <property type="project" value="TreeGrafter"/>
</dbReference>
<evidence type="ECO:0000313" key="8">
    <source>
        <dbReference type="Proteomes" id="UP001652680"/>
    </source>
</evidence>
<dbReference type="Proteomes" id="UP001652680">
    <property type="component" value="Unassembled WGS sequence"/>
</dbReference>